<dbReference type="Gene3D" id="2.40.50.90">
    <property type="match status" value="1"/>
</dbReference>
<comment type="similarity">
    <text evidence="3">Belongs to the LCL3 family.</text>
</comment>
<evidence type="ECO:0000256" key="9">
    <source>
        <dbReference type="SAM" id="Phobius"/>
    </source>
</evidence>
<keyword evidence="6" id="KW-0378">Hydrolase</keyword>
<evidence type="ECO:0000256" key="8">
    <source>
        <dbReference type="SAM" id="MobiDB-lite"/>
    </source>
</evidence>
<keyword evidence="5" id="KW-0255">Endonuclease</keyword>
<evidence type="ECO:0000256" key="6">
    <source>
        <dbReference type="ARBA" id="ARBA00022801"/>
    </source>
</evidence>
<keyword evidence="4" id="KW-0540">Nuclease</keyword>
<protein>
    <submittedName>
        <fullName evidence="11">SNase-domain-containing protein</fullName>
    </submittedName>
</protein>
<dbReference type="FunCoup" id="A0A5C3P2Y4">
    <property type="interactions" value="4"/>
</dbReference>
<sequence length="304" mass="33995">MPSWIPWSSVTPPPSESAVKKNAVAQLKETLEEDETALLARLSSTPPPILGATTFAVGVLFGLGAQYVYARYLRRIPNAEWVTPDMLARRRWIKGYVTSVGDADNFRVYHTPGIGWRWPLKFRSIPVGRTDLKDKTIHIRMAGVDAPEAGHFGRSAQPFSGESLAWLKNQVENKFVYCQLIRRDQYGRIVAVPHLKPRFLPGLFATGKNLPLEMLRAGWGSVYEQAGAEYGMRGVEEFLRVQSEAQDARRGIWKHGTQGETPAEYKRRYRDAATSGEAVAPPPASPPPEESSGGWLRRLLRLGR</sequence>
<evidence type="ECO:0000256" key="5">
    <source>
        <dbReference type="ARBA" id="ARBA00022759"/>
    </source>
</evidence>
<keyword evidence="7" id="KW-0106">Calcium</keyword>
<dbReference type="InterPro" id="IPR035437">
    <property type="entry name" value="SNase_OB-fold_sf"/>
</dbReference>
<dbReference type="GO" id="GO:0004519">
    <property type="term" value="F:endonuclease activity"/>
    <property type="evidence" value="ECO:0007669"/>
    <property type="project" value="UniProtKB-KW"/>
</dbReference>
<dbReference type="AlphaFoldDB" id="A0A5C3P2Y4"/>
<evidence type="ECO:0000256" key="2">
    <source>
        <dbReference type="ARBA" id="ARBA00004173"/>
    </source>
</evidence>
<accession>A0A5C3P2Y4</accession>
<name>A0A5C3P2Y4_9APHY</name>
<dbReference type="PROSITE" id="PS50830">
    <property type="entry name" value="TNASE_3"/>
    <property type="match status" value="1"/>
</dbReference>
<evidence type="ECO:0000259" key="10">
    <source>
        <dbReference type="PROSITE" id="PS50830"/>
    </source>
</evidence>
<dbReference type="InParanoid" id="A0A5C3P2Y4"/>
<evidence type="ECO:0000256" key="4">
    <source>
        <dbReference type="ARBA" id="ARBA00022722"/>
    </source>
</evidence>
<evidence type="ECO:0000256" key="7">
    <source>
        <dbReference type="ARBA" id="ARBA00022837"/>
    </source>
</evidence>
<comment type="subcellular location">
    <subcellularLocation>
        <location evidence="1">Membrane</location>
        <topology evidence="1">Single-pass membrane protein</topology>
    </subcellularLocation>
    <subcellularLocation>
        <location evidence="2">Mitochondrion</location>
    </subcellularLocation>
</comment>
<feature type="region of interest" description="Disordered" evidence="8">
    <location>
        <begin position="251"/>
        <end position="296"/>
    </location>
</feature>
<dbReference type="GO" id="GO:0016787">
    <property type="term" value="F:hydrolase activity"/>
    <property type="evidence" value="ECO:0007669"/>
    <property type="project" value="UniProtKB-KW"/>
</dbReference>
<keyword evidence="12" id="KW-1185">Reference proteome</keyword>
<keyword evidence="9" id="KW-1133">Transmembrane helix</keyword>
<feature type="domain" description="TNase-like" evidence="10">
    <location>
        <begin position="91"/>
        <end position="255"/>
    </location>
</feature>
<dbReference type="Proteomes" id="UP000308197">
    <property type="component" value="Unassembled WGS sequence"/>
</dbReference>
<evidence type="ECO:0000256" key="3">
    <source>
        <dbReference type="ARBA" id="ARBA00005435"/>
    </source>
</evidence>
<keyword evidence="9" id="KW-0812">Transmembrane</keyword>
<reference evidence="11 12" key="1">
    <citation type="journal article" date="2019" name="Nat. Ecol. Evol.">
        <title>Megaphylogeny resolves global patterns of mushroom evolution.</title>
        <authorList>
            <person name="Varga T."/>
            <person name="Krizsan K."/>
            <person name="Foldi C."/>
            <person name="Dima B."/>
            <person name="Sanchez-Garcia M."/>
            <person name="Sanchez-Ramirez S."/>
            <person name="Szollosi G.J."/>
            <person name="Szarkandi J.G."/>
            <person name="Papp V."/>
            <person name="Albert L."/>
            <person name="Andreopoulos W."/>
            <person name="Angelini C."/>
            <person name="Antonin V."/>
            <person name="Barry K.W."/>
            <person name="Bougher N.L."/>
            <person name="Buchanan P."/>
            <person name="Buyck B."/>
            <person name="Bense V."/>
            <person name="Catcheside P."/>
            <person name="Chovatia M."/>
            <person name="Cooper J."/>
            <person name="Damon W."/>
            <person name="Desjardin D."/>
            <person name="Finy P."/>
            <person name="Geml J."/>
            <person name="Haridas S."/>
            <person name="Hughes K."/>
            <person name="Justo A."/>
            <person name="Karasinski D."/>
            <person name="Kautmanova I."/>
            <person name="Kiss B."/>
            <person name="Kocsube S."/>
            <person name="Kotiranta H."/>
            <person name="LaButti K.M."/>
            <person name="Lechner B.E."/>
            <person name="Liimatainen K."/>
            <person name="Lipzen A."/>
            <person name="Lukacs Z."/>
            <person name="Mihaltcheva S."/>
            <person name="Morgado L.N."/>
            <person name="Niskanen T."/>
            <person name="Noordeloos M.E."/>
            <person name="Ohm R.A."/>
            <person name="Ortiz-Santana B."/>
            <person name="Ovrebo C."/>
            <person name="Racz N."/>
            <person name="Riley R."/>
            <person name="Savchenko A."/>
            <person name="Shiryaev A."/>
            <person name="Soop K."/>
            <person name="Spirin V."/>
            <person name="Szebenyi C."/>
            <person name="Tomsovsky M."/>
            <person name="Tulloss R.E."/>
            <person name="Uehling J."/>
            <person name="Grigoriev I.V."/>
            <person name="Vagvolgyi C."/>
            <person name="Papp T."/>
            <person name="Martin F.M."/>
            <person name="Miettinen O."/>
            <person name="Hibbett D.S."/>
            <person name="Nagy L.G."/>
        </authorList>
    </citation>
    <scope>NUCLEOTIDE SEQUENCE [LARGE SCALE GENOMIC DNA]</scope>
    <source>
        <strain evidence="11 12">HHB13444</strain>
    </source>
</reference>
<dbReference type="PANTHER" id="PTHR12302:SF3">
    <property type="entry name" value="SERINE_THREONINE-PROTEIN KINASE 31"/>
    <property type="match status" value="1"/>
</dbReference>
<evidence type="ECO:0000313" key="11">
    <source>
        <dbReference type="EMBL" id="TFK83841.1"/>
    </source>
</evidence>
<dbReference type="GO" id="GO:0016020">
    <property type="term" value="C:membrane"/>
    <property type="evidence" value="ECO:0007669"/>
    <property type="project" value="UniProtKB-SubCell"/>
</dbReference>
<keyword evidence="9" id="KW-0472">Membrane</keyword>
<gene>
    <name evidence="11" type="ORF">K466DRAFT_589415</name>
</gene>
<dbReference type="EMBL" id="ML211361">
    <property type="protein sequence ID" value="TFK83841.1"/>
    <property type="molecule type" value="Genomic_DNA"/>
</dbReference>
<feature type="transmembrane region" description="Helical" evidence="9">
    <location>
        <begin position="49"/>
        <end position="69"/>
    </location>
</feature>
<evidence type="ECO:0000256" key="1">
    <source>
        <dbReference type="ARBA" id="ARBA00004167"/>
    </source>
</evidence>
<organism evidence="11 12">
    <name type="scientific">Polyporus arcularius HHB13444</name>
    <dbReference type="NCBI Taxonomy" id="1314778"/>
    <lineage>
        <taxon>Eukaryota</taxon>
        <taxon>Fungi</taxon>
        <taxon>Dikarya</taxon>
        <taxon>Basidiomycota</taxon>
        <taxon>Agaricomycotina</taxon>
        <taxon>Agaricomycetes</taxon>
        <taxon>Polyporales</taxon>
        <taxon>Polyporaceae</taxon>
        <taxon>Polyporus</taxon>
    </lineage>
</organism>
<dbReference type="SUPFAM" id="SSF50199">
    <property type="entry name" value="Staphylococcal nuclease"/>
    <property type="match status" value="1"/>
</dbReference>
<dbReference type="STRING" id="1314778.A0A5C3P2Y4"/>
<dbReference type="SMART" id="SM00318">
    <property type="entry name" value="SNc"/>
    <property type="match status" value="1"/>
</dbReference>
<proteinExistence type="inferred from homology"/>
<evidence type="ECO:0000313" key="12">
    <source>
        <dbReference type="Proteomes" id="UP000308197"/>
    </source>
</evidence>
<dbReference type="GO" id="GO:0005739">
    <property type="term" value="C:mitochondrion"/>
    <property type="evidence" value="ECO:0007669"/>
    <property type="project" value="UniProtKB-SubCell"/>
</dbReference>
<dbReference type="InterPro" id="IPR016071">
    <property type="entry name" value="Staphylococal_nuclease_OB-fold"/>
</dbReference>
<dbReference type="Pfam" id="PF00565">
    <property type="entry name" value="SNase"/>
    <property type="match status" value="1"/>
</dbReference>
<feature type="compositionally biased region" description="Pro residues" evidence="8">
    <location>
        <begin position="280"/>
        <end position="289"/>
    </location>
</feature>
<dbReference type="PANTHER" id="PTHR12302">
    <property type="entry name" value="EBNA2 BINDING PROTEIN P100"/>
    <property type="match status" value="1"/>
</dbReference>